<organism evidence="2">
    <name type="scientific">Siphoviridae sp. ctnPP24</name>
    <dbReference type="NCBI Taxonomy" id="2825662"/>
    <lineage>
        <taxon>Viruses</taxon>
        <taxon>Duplodnaviria</taxon>
        <taxon>Heunggongvirae</taxon>
        <taxon>Uroviricota</taxon>
        <taxon>Caudoviricetes</taxon>
    </lineage>
</organism>
<feature type="compositionally biased region" description="Basic residues" evidence="1">
    <location>
        <begin position="213"/>
        <end position="232"/>
    </location>
</feature>
<accession>A0A8S5TZ59</accession>
<dbReference type="EMBL" id="BK015962">
    <property type="protein sequence ID" value="DAF87496.1"/>
    <property type="molecule type" value="Genomic_DNA"/>
</dbReference>
<name>A0A8S5TZ59_9CAUD</name>
<evidence type="ECO:0000313" key="2">
    <source>
        <dbReference type="EMBL" id="DAF87496.1"/>
    </source>
</evidence>
<protein>
    <submittedName>
        <fullName evidence="2">Uncharacterized protein</fullName>
    </submittedName>
</protein>
<proteinExistence type="predicted"/>
<evidence type="ECO:0000256" key="1">
    <source>
        <dbReference type="SAM" id="MobiDB-lite"/>
    </source>
</evidence>
<feature type="region of interest" description="Disordered" evidence="1">
    <location>
        <begin position="200"/>
        <end position="232"/>
    </location>
</feature>
<sequence>MLILRESSPMELTTPLLISNNELLEGALCVPSFFRFKRRKYNMSNEVELISDDTLVPIRNIVNCETGYILSSSGRSRRLIPGVTMRVSAGELRELFFQPGGSILLQNYINVGNKSLAAEFGVPCDALEYDWTEADVKKCLLTDEIDVLLDALDFAPQGIIETIKDDAIKLEINDRAKIKAIAEKTGVDIDAAIKNKHAYDNNSDTNVAEQPRQRRVQKAAEPRKRRVKATTE</sequence>
<reference evidence="2" key="1">
    <citation type="journal article" date="2021" name="Proc. Natl. Acad. Sci. U.S.A.">
        <title>A Catalog of Tens of Thousands of Viruses from Human Metagenomes Reveals Hidden Associations with Chronic Diseases.</title>
        <authorList>
            <person name="Tisza M.J."/>
            <person name="Buck C.B."/>
        </authorList>
    </citation>
    <scope>NUCLEOTIDE SEQUENCE</scope>
    <source>
        <strain evidence="2">CtnPP24</strain>
    </source>
</reference>